<evidence type="ECO:0008006" key="3">
    <source>
        <dbReference type="Google" id="ProtNLM"/>
    </source>
</evidence>
<gene>
    <name evidence="1" type="ORF">CERSUDRAFT_51449</name>
</gene>
<name>M2RED3_CERS8</name>
<dbReference type="EMBL" id="KB445797">
    <property type="protein sequence ID" value="EMD36822.1"/>
    <property type="molecule type" value="Genomic_DNA"/>
</dbReference>
<sequence length="196" mass="22253">LRQEGVMYSRFPRHIQQEYSGYQVIRPIHYPVPVSPVVPKFYGYYAPVDDDGKVNDEGYYDASDDDDYPVGGPSPILLIEECGDPIDSSELSLDDRCECYSHVVRLHHAGFVQNSFYVRNILVQPGPLTRPPAERSREIPSFRIIDFGRGQIFDEKELEGLSEDAKQVALFKKFQEAELAEDASAHEALGLDFSDY</sequence>
<keyword evidence="2" id="KW-1185">Reference proteome</keyword>
<reference evidence="1 2" key="1">
    <citation type="journal article" date="2012" name="Proc. Natl. Acad. Sci. U.S.A.">
        <title>Comparative genomics of Ceriporiopsis subvermispora and Phanerochaete chrysosporium provide insight into selective ligninolysis.</title>
        <authorList>
            <person name="Fernandez-Fueyo E."/>
            <person name="Ruiz-Duenas F.J."/>
            <person name="Ferreira P."/>
            <person name="Floudas D."/>
            <person name="Hibbett D.S."/>
            <person name="Canessa P."/>
            <person name="Larrondo L.F."/>
            <person name="James T.Y."/>
            <person name="Seelenfreund D."/>
            <person name="Lobos S."/>
            <person name="Polanco R."/>
            <person name="Tello M."/>
            <person name="Honda Y."/>
            <person name="Watanabe T."/>
            <person name="Watanabe T."/>
            <person name="Ryu J.S."/>
            <person name="Kubicek C.P."/>
            <person name="Schmoll M."/>
            <person name="Gaskell J."/>
            <person name="Hammel K.E."/>
            <person name="St John F.J."/>
            <person name="Vanden Wymelenberg A."/>
            <person name="Sabat G."/>
            <person name="Splinter BonDurant S."/>
            <person name="Syed K."/>
            <person name="Yadav J.S."/>
            <person name="Doddapaneni H."/>
            <person name="Subramanian V."/>
            <person name="Lavin J.L."/>
            <person name="Oguiza J.A."/>
            <person name="Perez G."/>
            <person name="Pisabarro A.G."/>
            <person name="Ramirez L."/>
            <person name="Santoyo F."/>
            <person name="Master E."/>
            <person name="Coutinho P.M."/>
            <person name="Henrissat B."/>
            <person name="Lombard V."/>
            <person name="Magnuson J.K."/>
            <person name="Kuees U."/>
            <person name="Hori C."/>
            <person name="Igarashi K."/>
            <person name="Samejima M."/>
            <person name="Held B.W."/>
            <person name="Barry K.W."/>
            <person name="LaButti K.M."/>
            <person name="Lapidus A."/>
            <person name="Lindquist E.A."/>
            <person name="Lucas S.M."/>
            <person name="Riley R."/>
            <person name="Salamov A.A."/>
            <person name="Hoffmeister D."/>
            <person name="Schwenk D."/>
            <person name="Hadar Y."/>
            <person name="Yarden O."/>
            <person name="de Vries R.P."/>
            <person name="Wiebenga A."/>
            <person name="Stenlid J."/>
            <person name="Eastwood D."/>
            <person name="Grigoriev I.V."/>
            <person name="Berka R.M."/>
            <person name="Blanchette R.A."/>
            <person name="Kersten P."/>
            <person name="Martinez A.T."/>
            <person name="Vicuna R."/>
            <person name="Cullen D."/>
        </authorList>
    </citation>
    <scope>NUCLEOTIDE SEQUENCE [LARGE SCALE GENOMIC DNA]</scope>
    <source>
        <strain evidence="1 2">B</strain>
    </source>
</reference>
<accession>M2RED3</accession>
<evidence type="ECO:0000313" key="2">
    <source>
        <dbReference type="Proteomes" id="UP000016930"/>
    </source>
</evidence>
<dbReference type="OrthoDB" id="5327923at2759"/>
<organism evidence="1 2">
    <name type="scientific">Ceriporiopsis subvermispora (strain B)</name>
    <name type="common">White-rot fungus</name>
    <name type="synonym">Gelatoporia subvermispora</name>
    <dbReference type="NCBI Taxonomy" id="914234"/>
    <lineage>
        <taxon>Eukaryota</taxon>
        <taxon>Fungi</taxon>
        <taxon>Dikarya</taxon>
        <taxon>Basidiomycota</taxon>
        <taxon>Agaricomycotina</taxon>
        <taxon>Agaricomycetes</taxon>
        <taxon>Polyporales</taxon>
        <taxon>Gelatoporiaceae</taxon>
        <taxon>Gelatoporia</taxon>
    </lineage>
</organism>
<dbReference type="STRING" id="914234.M2RED3"/>
<evidence type="ECO:0000313" key="1">
    <source>
        <dbReference type="EMBL" id="EMD36822.1"/>
    </source>
</evidence>
<dbReference type="HOGENOM" id="CLU_119633_0_0_1"/>
<protein>
    <recommendedName>
        <fullName evidence="3">Protein kinase domain-containing protein</fullName>
    </recommendedName>
</protein>
<feature type="non-terminal residue" evidence="1">
    <location>
        <position position="1"/>
    </location>
</feature>
<dbReference type="Proteomes" id="UP000016930">
    <property type="component" value="Unassembled WGS sequence"/>
</dbReference>
<proteinExistence type="predicted"/>
<dbReference type="AlphaFoldDB" id="M2RED3"/>